<dbReference type="EMBL" id="JAXCGZ010011599">
    <property type="protein sequence ID" value="KAK7074435.1"/>
    <property type="molecule type" value="Genomic_DNA"/>
</dbReference>
<feature type="compositionally biased region" description="Basic residues" evidence="1">
    <location>
        <begin position="355"/>
        <end position="366"/>
    </location>
</feature>
<feature type="compositionally biased region" description="Low complexity" evidence="1">
    <location>
        <begin position="128"/>
        <end position="141"/>
    </location>
</feature>
<comment type="caution">
    <text evidence="2">The sequence shown here is derived from an EMBL/GenBank/DDBJ whole genome shotgun (WGS) entry which is preliminary data.</text>
</comment>
<feature type="compositionally biased region" description="Basic and acidic residues" evidence="1">
    <location>
        <begin position="70"/>
        <end position="84"/>
    </location>
</feature>
<feature type="compositionally biased region" description="Basic and acidic residues" evidence="1">
    <location>
        <begin position="302"/>
        <end position="316"/>
    </location>
</feature>
<organism evidence="2 3">
    <name type="scientific">Halocaridina rubra</name>
    <name type="common">Hawaiian red shrimp</name>
    <dbReference type="NCBI Taxonomy" id="373956"/>
    <lineage>
        <taxon>Eukaryota</taxon>
        <taxon>Metazoa</taxon>
        <taxon>Ecdysozoa</taxon>
        <taxon>Arthropoda</taxon>
        <taxon>Crustacea</taxon>
        <taxon>Multicrustacea</taxon>
        <taxon>Malacostraca</taxon>
        <taxon>Eumalacostraca</taxon>
        <taxon>Eucarida</taxon>
        <taxon>Decapoda</taxon>
        <taxon>Pleocyemata</taxon>
        <taxon>Caridea</taxon>
        <taxon>Atyoidea</taxon>
        <taxon>Atyidae</taxon>
        <taxon>Halocaridina</taxon>
    </lineage>
</organism>
<protein>
    <submittedName>
        <fullName evidence="2">Uncharacterized protein</fullName>
    </submittedName>
</protein>
<gene>
    <name evidence="2" type="ORF">SK128_019145</name>
</gene>
<feature type="compositionally biased region" description="Basic and acidic residues" evidence="1">
    <location>
        <begin position="330"/>
        <end position="339"/>
    </location>
</feature>
<proteinExistence type="predicted"/>
<feature type="non-terminal residue" evidence="2">
    <location>
        <position position="1"/>
    </location>
</feature>
<feature type="compositionally biased region" description="Basic and acidic residues" evidence="1">
    <location>
        <begin position="260"/>
        <end position="274"/>
    </location>
</feature>
<feature type="compositionally biased region" description="Polar residues" evidence="1">
    <location>
        <begin position="92"/>
        <end position="103"/>
    </location>
</feature>
<feature type="compositionally biased region" description="Basic residues" evidence="1">
    <location>
        <begin position="1"/>
        <end position="13"/>
    </location>
</feature>
<feature type="region of interest" description="Disordered" evidence="1">
    <location>
        <begin position="1"/>
        <end position="286"/>
    </location>
</feature>
<feature type="compositionally biased region" description="Basic residues" evidence="1">
    <location>
        <begin position="186"/>
        <end position="197"/>
    </location>
</feature>
<evidence type="ECO:0000313" key="2">
    <source>
        <dbReference type="EMBL" id="KAK7074435.1"/>
    </source>
</evidence>
<feature type="compositionally biased region" description="Low complexity" evidence="1">
    <location>
        <begin position="34"/>
        <end position="55"/>
    </location>
</feature>
<feature type="compositionally biased region" description="Polar residues" evidence="1">
    <location>
        <begin position="239"/>
        <end position="248"/>
    </location>
</feature>
<dbReference type="Proteomes" id="UP001381693">
    <property type="component" value="Unassembled WGS sequence"/>
</dbReference>
<reference evidence="2 3" key="1">
    <citation type="submission" date="2023-11" db="EMBL/GenBank/DDBJ databases">
        <title>Halocaridina rubra genome assembly.</title>
        <authorList>
            <person name="Smith C."/>
        </authorList>
    </citation>
    <scope>NUCLEOTIDE SEQUENCE [LARGE SCALE GENOMIC DNA]</scope>
    <source>
        <strain evidence="2">EP-1</strain>
        <tissue evidence="2">Whole</tissue>
    </source>
</reference>
<sequence length="366" mass="40493">TPAKKKTTKKKRAWPWALLGLRGGGRGQPQATQVGGSARGPSRVSSRASSRASSRSSHRPHRPSVRASKIHREGQPMWFSREREEVDEGSPPRTQQWESSTLNRAELRARKDTRHRDNRGYATTQRPATSKYSAESSASSGAPPPQRVSRTTSFKQRYFGDTDIESNRGGVSAVADYRSLPNRASRSAHRNVGRGRRTASGPRGMSPPVVGSAGSSLQSSESEVDSQGGSHASRASKASHVSTGSNRSVYLHATAVADIPVRRGTDEAPSERGINRQTKKVSRSFSMLAPWKPRHYRERYEMDYENHEAHDGRGEANGKGALPPRPPRRPVNESNDKKVNRSQSMYKDSRLAGWLRRRRNKEAKGI</sequence>
<accession>A0AAN8X935</accession>
<keyword evidence="3" id="KW-1185">Reference proteome</keyword>
<evidence type="ECO:0000313" key="3">
    <source>
        <dbReference type="Proteomes" id="UP001381693"/>
    </source>
</evidence>
<dbReference type="AlphaFoldDB" id="A0AAN8X935"/>
<evidence type="ECO:0000256" key="1">
    <source>
        <dbReference type="SAM" id="MobiDB-lite"/>
    </source>
</evidence>
<feature type="compositionally biased region" description="Basic and acidic residues" evidence="1">
    <location>
        <begin position="105"/>
        <end position="119"/>
    </location>
</feature>
<feature type="region of interest" description="Disordered" evidence="1">
    <location>
        <begin position="302"/>
        <end position="366"/>
    </location>
</feature>
<feature type="compositionally biased region" description="Low complexity" evidence="1">
    <location>
        <begin position="210"/>
        <end position="227"/>
    </location>
</feature>
<name>A0AAN8X935_HALRR</name>